<name>A0A7C3N6B0_UNCW3</name>
<sequence>MKKIIFLFAVFSFFLLPCFLNSLTIFLDCDDDKVKDYLTRNVKIYEFSNIKSESDIFFVIKTFKESNNLYYTLISFGQKSYQNISDTIYLTFDKNIF</sequence>
<evidence type="ECO:0000313" key="1">
    <source>
        <dbReference type="EMBL" id="HFK23320.1"/>
    </source>
</evidence>
<comment type="caution">
    <text evidence="1">The sequence shown here is derived from an EMBL/GenBank/DDBJ whole genome shotgun (WGS) entry which is preliminary data.</text>
</comment>
<proteinExistence type="predicted"/>
<gene>
    <name evidence="1" type="ORF">ENS15_01495</name>
</gene>
<organism evidence="1">
    <name type="scientific">candidate division WOR-3 bacterium</name>
    <dbReference type="NCBI Taxonomy" id="2052148"/>
    <lineage>
        <taxon>Bacteria</taxon>
        <taxon>Bacteria division WOR-3</taxon>
    </lineage>
</organism>
<dbReference type="EMBL" id="DSTT01000002">
    <property type="protein sequence ID" value="HFK23320.1"/>
    <property type="molecule type" value="Genomic_DNA"/>
</dbReference>
<accession>A0A7C3N6B0</accession>
<protein>
    <submittedName>
        <fullName evidence="1">Uncharacterized protein</fullName>
    </submittedName>
</protein>
<dbReference type="AlphaFoldDB" id="A0A7C3N6B0"/>
<reference evidence="1" key="1">
    <citation type="journal article" date="2020" name="mSystems">
        <title>Genome- and Community-Level Interaction Insights into Carbon Utilization and Element Cycling Functions of Hydrothermarchaeota in Hydrothermal Sediment.</title>
        <authorList>
            <person name="Zhou Z."/>
            <person name="Liu Y."/>
            <person name="Xu W."/>
            <person name="Pan J."/>
            <person name="Luo Z.H."/>
            <person name="Li M."/>
        </authorList>
    </citation>
    <scope>NUCLEOTIDE SEQUENCE [LARGE SCALE GENOMIC DNA]</scope>
    <source>
        <strain evidence="1">SpSt-464</strain>
    </source>
</reference>